<dbReference type="Ensembl" id="ENSACLT00000072669.1">
    <property type="protein sequence ID" value="ENSACLP00000085832.1"/>
    <property type="gene ID" value="ENSACLG00000022235.2"/>
</dbReference>
<dbReference type="FunFam" id="3.40.50.410:FF:000002">
    <property type="entry name" value="Integrin beta"/>
    <property type="match status" value="1"/>
</dbReference>
<dbReference type="Gene3D" id="2.10.25.10">
    <property type="entry name" value="Laminin"/>
    <property type="match status" value="3"/>
</dbReference>
<dbReference type="InterPro" id="IPR032695">
    <property type="entry name" value="Integrin_dom_sf"/>
</dbReference>
<keyword evidence="12" id="KW-0472">Membrane</keyword>
<evidence type="ECO:0000256" key="12">
    <source>
        <dbReference type="ARBA" id="ARBA00023136"/>
    </source>
</evidence>
<proteinExistence type="inferred from homology"/>
<feature type="domain" description="Integrin beta subunit VWA" evidence="17">
    <location>
        <begin position="2"/>
        <end position="385"/>
    </location>
</feature>
<dbReference type="InterPro" id="IPR057073">
    <property type="entry name" value="EGF_integrin_2"/>
</dbReference>
<keyword evidence="8" id="KW-0460">Magnesium</keyword>
<feature type="compositionally biased region" description="Polar residues" evidence="16">
    <location>
        <begin position="357"/>
        <end position="366"/>
    </location>
</feature>
<keyword evidence="6" id="KW-0732">Signal</keyword>
<dbReference type="PRINTS" id="PR01186">
    <property type="entry name" value="INTEGRINB"/>
</dbReference>
<reference evidence="18" key="3">
    <citation type="submission" date="2025-09" db="UniProtKB">
        <authorList>
            <consortium name="Ensembl"/>
        </authorList>
    </citation>
    <scope>IDENTIFICATION</scope>
</reference>
<dbReference type="SUPFAM" id="SSF69179">
    <property type="entry name" value="Integrin domains"/>
    <property type="match status" value="1"/>
</dbReference>
<evidence type="ECO:0000256" key="7">
    <source>
        <dbReference type="ARBA" id="ARBA00022737"/>
    </source>
</evidence>
<keyword evidence="14" id="KW-0325">Glycoprotein</keyword>
<accession>A0AAX7VX80</accession>
<dbReference type="Gene3D" id="2.60.40.1510">
    <property type="entry name" value="ntegrin, alpha v. Chain A, domain 3"/>
    <property type="match status" value="1"/>
</dbReference>
<evidence type="ECO:0000259" key="17">
    <source>
        <dbReference type="SMART" id="SM00187"/>
    </source>
</evidence>
<evidence type="ECO:0000256" key="16">
    <source>
        <dbReference type="SAM" id="MobiDB-lite"/>
    </source>
</evidence>
<dbReference type="GO" id="GO:0008305">
    <property type="term" value="C:integrin complex"/>
    <property type="evidence" value="ECO:0007669"/>
    <property type="project" value="TreeGrafter"/>
</dbReference>
<evidence type="ECO:0000256" key="4">
    <source>
        <dbReference type="ARBA" id="ARBA00022536"/>
    </source>
</evidence>
<feature type="region of interest" description="Disordered" evidence="16">
    <location>
        <begin position="350"/>
        <end position="373"/>
    </location>
</feature>
<dbReference type="FunFam" id="2.10.25.10:FF:000043">
    <property type="entry name" value="Integrin beta"/>
    <property type="match status" value="1"/>
</dbReference>
<dbReference type="GeneTree" id="ENSGT01150000286919"/>
<evidence type="ECO:0000256" key="8">
    <source>
        <dbReference type="ARBA" id="ARBA00022842"/>
    </source>
</evidence>
<evidence type="ECO:0000256" key="6">
    <source>
        <dbReference type="ARBA" id="ARBA00022729"/>
    </source>
</evidence>
<keyword evidence="9 15" id="KW-0130">Cell adhesion</keyword>
<reference evidence="18" key="1">
    <citation type="submission" date="2018-05" db="EMBL/GenBank/DDBJ databases">
        <authorList>
            <person name="Datahose"/>
        </authorList>
    </citation>
    <scope>NUCLEOTIDE SEQUENCE</scope>
</reference>
<dbReference type="PROSITE" id="PS00243">
    <property type="entry name" value="I_EGF_1"/>
    <property type="match status" value="1"/>
</dbReference>
<evidence type="ECO:0000256" key="13">
    <source>
        <dbReference type="ARBA" id="ARBA00023157"/>
    </source>
</evidence>
<keyword evidence="19" id="KW-1185">Reference proteome</keyword>
<reference evidence="18" key="2">
    <citation type="submission" date="2025-08" db="UniProtKB">
        <authorList>
            <consortium name="Ensembl"/>
        </authorList>
    </citation>
    <scope>IDENTIFICATION</scope>
</reference>
<dbReference type="GO" id="GO:0007229">
    <property type="term" value="P:integrin-mediated signaling pathway"/>
    <property type="evidence" value="ECO:0007669"/>
    <property type="project" value="UniProtKB-KW"/>
</dbReference>
<dbReference type="SMART" id="SM00187">
    <property type="entry name" value="INB"/>
    <property type="match status" value="1"/>
</dbReference>
<dbReference type="Pfam" id="PF23106">
    <property type="entry name" value="EGF_Teneurin"/>
    <property type="match status" value="1"/>
</dbReference>
<dbReference type="InterPro" id="IPR057243">
    <property type="entry name" value="Integrin_I-EGF_CS"/>
</dbReference>
<keyword evidence="11 15" id="KW-0401">Integrin</keyword>
<dbReference type="Pfam" id="PF23105">
    <property type="entry name" value="EGF_integrin"/>
    <property type="match status" value="2"/>
</dbReference>
<comment type="similarity">
    <text evidence="2 15">Belongs to the integrin beta chain family.</text>
</comment>
<dbReference type="InterPro" id="IPR002369">
    <property type="entry name" value="Integrin_bsu_VWA"/>
</dbReference>
<evidence type="ECO:0000256" key="5">
    <source>
        <dbReference type="ARBA" id="ARBA00022692"/>
    </source>
</evidence>
<dbReference type="PROSITE" id="PS52047">
    <property type="entry name" value="I_EGF_2"/>
    <property type="match status" value="2"/>
</dbReference>
<dbReference type="GO" id="GO:0005178">
    <property type="term" value="F:integrin binding"/>
    <property type="evidence" value="ECO:0007669"/>
    <property type="project" value="TreeGrafter"/>
</dbReference>
<keyword evidence="10" id="KW-1133">Transmembrane helix</keyword>
<keyword evidence="5 15" id="KW-0812">Transmembrane</keyword>
<dbReference type="PANTHER" id="PTHR10082">
    <property type="entry name" value="INTEGRIN BETA SUBUNIT"/>
    <property type="match status" value="1"/>
</dbReference>
<name>A0AAX7VX80_ASTCA</name>
<keyword evidence="13" id="KW-1015">Disulfide bond</keyword>
<protein>
    <recommendedName>
        <fullName evidence="15">Integrin beta</fullName>
    </recommendedName>
</protein>
<dbReference type="AlphaFoldDB" id="A0AAX7VX80"/>
<sequence>MCKSILKVQCSINQRCDLPVNLLRRGCALEFMEQSEVKVEVNATISSTQVSPRDISITLRPGSAASFIVSVKQLERYPVDLYYLVDVSASMQENLDQLKTVGVALSLRMTEHSSDLWLGFGSFVDKPVSPYINVHPSKIHNPCSDFEIRCRPAHGFHHVLSMTSNMSEFTRVIKRQRISGNMDTPEGGLDAMLQAAVCQRAVGWRPEAKRLLLLMTDQPSHLALDSRLAGIVVPHDGLCHLEDNVYKGSTRMDHPSLGQLSDKLLENHIYSIFAVEKQQYQWYEELIHLLPGSYLGKLGLFQAPNLIDLVVDAYKVQNVTVMVRPVGYNESTVVRIRSKCQCTCGPAGQCRDANASPCKQTQNGNNQEERPNYGMMKDSDSNKNCKADGSDVVCSGRGVCECGKCVCEQSRLGAVYGKYCELDDFSCPYEGGLLCGSRGVCVLGECVCEDGWTGDSCNCPVSTATCQSSNGLLCSGRGKCVCGKCVCDDPQHSGDFCERCPACQSTCQSYWTCVGCHLSHGLTQEEAGQCNHTCALLVGYMDDMSGRAGVIQFNFIYIAPNHNDCCLEVNNREKTPSYDPI</sequence>
<evidence type="ECO:0000256" key="2">
    <source>
        <dbReference type="ARBA" id="ARBA00007449"/>
    </source>
</evidence>
<dbReference type="GO" id="GO:0098609">
    <property type="term" value="P:cell-cell adhesion"/>
    <property type="evidence" value="ECO:0007669"/>
    <property type="project" value="TreeGrafter"/>
</dbReference>
<evidence type="ECO:0000256" key="14">
    <source>
        <dbReference type="ARBA" id="ARBA00023180"/>
    </source>
</evidence>
<dbReference type="PANTHER" id="PTHR10082:SF9">
    <property type="entry name" value="INTEGRIN BETA-8"/>
    <property type="match status" value="1"/>
</dbReference>
<keyword evidence="4" id="KW-0245">EGF-like domain</keyword>
<evidence type="ECO:0000256" key="9">
    <source>
        <dbReference type="ARBA" id="ARBA00022889"/>
    </source>
</evidence>
<dbReference type="FunFam" id="2.10.25.10:FF:000076">
    <property type="entry name" value="Integrin beta"/>
    <property type="match status" value="1"/>
</dbReference>
<evidence type="ECO:0000256" key="1">
    <source>
        <dbReference type="ARBA" id="ARBA00004251"/>
    </source>
</evidence>
<dbReference type="Pfam" id="PF00362">
    <property type="entry name" value="Integrin_beta"/>
    <property type="match status" value="1"/>
</dbReference>
<dbReference type="SUPFAM" id="SSF53300">
    <property type="entry name" value="vWA-like"/>
    <property type="match status" value="1"/>
</dbReference>
<gene>
    <name evidence="18" type="primary">ITGB8</name>
</gene>
<dbReference type="InterPro" id="IPR036465">
    <property type="entry name" value="vWFA_dom_sf"/>
</dbReference>
<evidence type="ECO:0000313" key="18">
    <source>
        <dbReference type="Ensembl" id="ENSACLP00000085832.1"/>
    </source>
</evidence>
<evidence type="ECO:0000313" key="19">
    <source>
        <dbReference type="Proteomes" id="UP000265100"/>
    </source>
</evidence>
<dbReference type="GO" id="GO:0016477">
    <property type="term" value="P:cell migration"/>
    <property type="evidence" value="ECO:0007669"/>
    <property type="project" value="TreeGrafter"/>
</dbReference>
<dbReference type="SUPFAM" id="SSF57196">
    <property type="entry name" value="EGF/Laminin"/>
    <property type="match status" value="2"/>
</dbReference>
<evidence type="ECO:0000256" key="10">
    <source>
        <dbReference type="ARBA" id="ARBA00022989"/>
    </source>
</evidence>
<comment type="subcellular location">
    <subcellularLocation>
        <location evidence="1 15">Cell membrane</location>
        <topology evidence="1 15">Single-pass type I membrane protein</topology>
    </subcellularLocation>
</comment>
<keyword evidence="7" id="KW-0677">Repeat</keyword>
<dbReference type="GO" id="GO:0033627">
    <property type="term" value="P:cell adhesion mediated by integrin"/>
    <property type="evidence" value="ECO:0007669"/>
    <property type="project" value="TreeGrafter"/>
</dbReference>
<organism evidence="18 19">
    <name type="scientific">Astatotilapia calliptera</name>
    <name type="common">Eastern happy</name>
    <name type="synonym">Chromis callipterus</name>
    <dbReference type="NCBI Taxonomy" id="8154"/>
    <lineage>
        <taxon>Eukaryota</taxon>
        <taxon>Metazoa</taxon>
        <taxon>Chordata</taxon>
        <taxon>Craniata</taxon>
        <taxon>Vertebrata</taxon>
        <taxon>Euteleostomi</taxon>
        <taxon>Actinopterygii</taxon>
        <taxon>Neopterygii</taxon>
        <taxon>Teleostei</taxon>
        <taxon>Neoteleostei</taxon>
        <taxon>Acanthomorphata</taxon>
        <taxon>Ovalentaria</taxon>
        <taxon>Cichlomorphae</taxon>
        <taxon>Cichliformes</taxon>
        <taxon>Cichlidae</taxon>
        <taxon>African cichlids</taxon>
        <taxon>Pseudocrenilabrinae</taxon>
        <taxon>Haplochromini</taxon>
        <taxon>Astatotilapia</taxon>
    </lineage>
</organism>
<dbReference type="Gene3D" id="3.40.50.410">
    <property type="entry name" value="von Willebrand factor, type A domain"/>
    <property type="match status" value="1"/>
</dbReference>
<keyword evidence="3" id="KW-1003">Cell membrane</keyword>
<evidence type="ECO:0000256" key="3">
    <source>
        <dbReference type="ARBA" id="ARBA00022475"/>
    </source>
</evidence>
<dbReference type="Proteomes" id="UP000265100">
    <property type="component" value="Chromosome 22"/>
</dbReference>
<evidence type="ECO:0000256" key="15">
    <source>
        <dbReference type="RuleBase" id="RU000633"/>
    </source>
</evidence>
<evidence type="ECO:0000256" key="11">
    <source>
        <dbReference type="ARBA" id="ARBA00023037"/>
    </source>
</evidence>
<dbReference type="InterPro" id="IPR015812">
    <property type="entry name" value="Integrin_bsu"/>
</dbReference>
<dbReference type="GO" id="GO:0005925">
    <property type="term" value="C:focal adhesion"/>
    <property type="evidence" value="ECO:0007669"/>
    <property type="project" value="TreeGrafter"/>
</dbReference>
<dbReference type="GO" id="GO:0009986">
    <property type="term" value="C:cell surface"/>
    <property type="evidence" value="ECO:0007669"/>
    <property type="project" value="TreeGrafter"/>
</dbReference>